<dbReference type="CDD" id="cd10747">
    <property type="entry name" value="DnaJ_C"/>
    <property type="match status" value="1"/>
</dbReference>
<dbReference type="GO" id="GO:0005524">
    <property type="term" value="F:ATP binding"/>
    <property type="evidence" value="ECO:0007669"/>
    <property type="project" value="InterPro"/>
</dbReference>
<keyword evidence="19" id="KW-1185">Reference proteome</keyword>
<dbReference type="GO" id="GO:0051082">
    <property type="term" value="F:unfolded protein binding"/>
    <property type="evidence" value="ECO:0007669"/>
    <property type="project" value="UniProtKB-UniRule"/>
</dbReference>
<dbReference type="SUPFAM" id="SSF49493">
    <property type="entry name" value="HSP40/DnaJ peptide-binding domain"/>
    <property type="match status" value="2"/>
</dbReference>
<feature type="binding site" evidence="14">
    <location>
        <position position="185"/>
    </location>
    <ligand>
        <name>Zn(2+)</name>
        <dbReference type="ChEBI" id="CHEBI:29105"/>
        <label>2</label>
    </ligand>
</feature>
<dbReference type="NCBIfam" id="NF008035">
    <property type="entry name" value="PRK10767.1"/>
    <property type="match status" value="1"/>
</dbReference>
<dbReference type="FunFam" id="2.60.260.20:FF:000004">
    <property type="entry name" value="Molecular chaperone DnaJ"/>
    <property type="match status" value="1"/>
</dbReference>
<dbReference type="EMBL" id="CP036268">
    <property type="protein sequence ID" value="QDT36509.1"/>
    <property type="molecule type" value="Genomic_DNA"/>
</dbReference>
<feature type="repeat" description="CXXCXGXG motif" evidence="14">
    <location>
        <begin position="163"/>
        <end position="170"/>
    </location>
</feature>
<dbReference type="Pfam" id="PF00684">
    <property type="entry name" value="DnaJ_CXXCXGXG"/>
    <property type="match status" value="1"/>
</dbReference>
<dbReference type="CDD" id="cd10719">
    <property type="entry name" value="DnaJ_zf"/>
    <property type="match status" value="1"/>
</dbReference>
<evidence type="ECO:0000256" key="4">
    <source>
        <dbReference type="ARBA" id="ARBA00022705"/>
    </source>
</evidence>
<dbReference type="Pfam" id="PF01556">
    <property type="entry name" value="DnaJ_C"/>
    <property type="match status" value="1"/>
</dbReference>
<dbReference type="GO" id="GO:0008270">
    <property type="term" value="F:zinc ion binding"/>
    <property type="evidence" value="ECO:0007669"/>
    <property type="project" value="UniProtKB-UniRule"/>
</dbReference>
<dbReference type="CDD" id="cd06257">
    <property type="entry name" value="DnaJ"/>
    <property type="match status" value="1"/>
</dbReference>
<dbReference type="GO" id="GO:0005737">
    <property type="term" value="C:cytoplasm"/>
    <property type="evidence" value="ECO:0007669"/>
    <property type="project" value="UniProtKB-SubCell"/>
</dbReference>
<dbReference type="Proteomes" id="UP000317318">
    <property type="component" value="Chromosome"/>
</dbReference>
<feature type="binding site" evidence="14">
    <location>
        <position position="166"/>
    </location>
    <ligand>
        <name>Zn(2+)</name>
        <dbReference type="ChEBI" id="CHEBI:29105"/>
        <label>2</label>
    </ligand>
</feature>
<feature type="domain" description="CR-type" evidence="17">
    <location>
        <begin position="133"/>
        <end position="211"/>
    </location>
</feature>
<comment type="subcellular location">
    <subcellularLocation>
        <location evidence="1 14">Cytoplasm</location>
    </subcellularLocation>
</comment>
<keyword evidence="6 14" id="KW-0677">Repeat</keyword>
<feature type="repeat" description="CXXCXGXG motif" evidence="14">
    <location>
        <begin position="185"/>
        <end position="192"/>
    </location>
</feature>
<dbReference type="GO" id="GO:0042026">
    <property type="term" value="P:protein refolding"/>
    <property type="evidence" value="ECO:0007669"/>
    <property type="project" value="TreeGrafter"/>
</dbReference>
<evidence type="ECO:0000256" key="14">
    <source>
        <dbReference type="HAMAP-Rule" id="MF_01152"/>
    </source>
</evidence>
<dbReference type="SMART" id="SM00271">
    <property type="entry name" value="DnaJ"/>
    <property type="match status" value="1"/>
</dbReference>
<evidence type="ECO:0000256" key="9">
    <source>
        <dbReference type="ARBA" id="ARBA00023016"/>
    </source>
</evidence>
<proteinExistence type="inferred from homology"/>
<keyword evidence="10 14" id="KW-0143">Chaperone</keyword>
<dbReference type="HAMAP" id="MF_01152">
    <property type="entry name" value="DnaJ"/>
    <property type="match status" value="1"/>
</dbReference>
<feature type="binding site" evidence="14">
    <location>
        <position position="149"/>
    </location>
    <ligand>
        <name>Zn(2+)</name>
        <dbReference type="ChEBI" id="CHEBI:29105"/>
        <label>1</label>
    </ligand>
</feature>
<dbReference type="NCBIfam" id="TIGR02349">
    <property type="entry name" value="DnaJ_bact"/>
    <property type="match status" value="1"/>
</dbReference>
<dbReference type="SUPFAM" id="SSF46565">
    <property type="entry name" value="Chaperone J-domain"/>
    <property type="match status" value="1"/>
</dbReference>
<dbReference type="InterPro" id="IPR012724">
    <property type="entry name" value="DnaJ"/>
</dbReference>
<feature type="repeat" description="CXXCXGXG motif" evidence="14">
    <location>
        <begin position="146"/>
        <end position="153"/>
    </location>
</feature>
<dbReference type="Gene3D" id="2.60.260.20">
    <property type="entry name" value="Urease metallochaperone UreE, N-terminal domain"/>
    <property type="match status" value="2"/>
</dbReference>
<dbReference type="PANTHER" id="PTHR43096">
    <property type="entry name" value="DNAJ HOMOLOG 1, MITOCHONDRIAL-RELATED"/>
    <property type="match status" value="1"/>
</dbReference>
<evidence type="ECO:0000256" key="8">
    <source>
        <dbReference type="ARBA" id="ARBA00022833"/>
    </source>
</evidence>
<keyword evidence="3 14" id="KW-0963">Cytoplasm</keyword>
<dbReference type="PROSITE" id="PS00636">
    <property type="entry name" value="DNAJ_1"/>
    <property type="match status" value="1"/>
</dbReference>
<dbReference type="Gene3D" id="1.10.287.110">
    <property type="entry name" value="DnaJ domain"/>
    <property type="match status" value="1"/>
</dbReference>
<keyword evidence="5 14" id="KW-0479">Metal-binding</keyword>
<sequence length="379" mass="41474">MMATDKRDYYEVLGVSKSATVVEIKKSYKKLALKFHPDRNPGDEEAVVQFKEAAEAFEVLADEDKRARYDRFGHEGLRGAGGGGFQDVDDIFGAFGDLFESFGFGGGRRGTRVRRGQSLRAQVTIDLLEAAGGVERDLEIRRSKLCGTCDGSGAKPGSQPETCSYCGGAGQVVQSQGFFRMQTTCPGCRGEGRIVRDKCQACGGAGFEREKVTLNVKIPGGVDNGMQLCLRGEGDPGPQGGPRGDLYVDIRVKEHPLFQREGQHLTCQLPITYTQAALGTEIDIPTISGKQSLKIPAGTQPDETFRIRGEGMPDPHGGPKGDLYVHLKLEVPKKLDATQEKLLRELAETEQSNVSAHRKSFFESLYDYFAGHEEEEEEK</sequence>
<feature type="zinc finger region" description="CR-type" evidence="15">
    <location>
        <begin position="133"/>
        <end position="211"/>
    </location>
</feature>
<organism evidence="18 19">
    <name type="scientific">Stratiformator vulcanicus</name>
    <dbReference type="NCBI Taxonomy" id="2527980"/>
    <lineage>
        <taxon>Bacteria</taxon>
        <taxon>Pseudomonadati</taxon>
        <taxon>Planctomycetota</taxon>
        <taxon>Planctomycetia</taxon>
        <taxon>Planctomycetales</taxon>
        <taxon>Planctomycetaceae</taxon>
        <taxon>Stratiformator</taxon>
    </lineage>
</organism>
<feature type="repeat" description="CXXCXGXG motif" evidence="14">
    <location>
        <begin position="199"/>
        <end position="206"/>
    </location>
</feature>
<feature type="binding site" evidence="14">
    <location>
        <position position="199"/>
    </location>
    <ligand>
        <name>Zn(2+)</name>
        <dbReference type="ChEBI" id="CHEBI:29105"/>
        <label>1</label>
    </ligand>
</feature>
<dbReference type="InterPro" id="IPR008971">
    <property type="entry name" value="HSP40/DnaJ_pept-bd"/>
</dbReference>
<evidence type="ECO:0000259" key="17">
    <source>
        <dbReference type="PROSITE" id="PS51188"/>
    </source>
</evidence>
<comment type="cofactor">
    <cofactor evidence="14">
        <name>Zn(2+)</name>
        <dbReference type="ChEBI" id="CHEBI:29105"/>
    </cofactor>
    <text evidence="14">Binds 2 Zn(2+) ions per monomer.</text>
</comment>
<comment type="function">
    <text evidence="11 14">Participates actively in the response to hyperosmotic and heat shock by preventing the aggregation of stress-denatured proteins and by disaggregating proteins, also in an autonomous, DnaK-independent fashion. Unfolded proteins bind initially to DnaJ; upon interaction with the DnaJ-bound protein, DnaK hydrolyzes its bound ATP, resulting in the formation of a stable complex. GrpE releases ADP from DnaK; ATP binding to DnaK triggers the release of the substrate protein, thus completing the reaction cycle. Several rounds of ATP-dependent interactions between DnaJ, DnaK and GrpE are required for fully efficient folding. Also involved, together with DnaK and GrpE, in the DNA replication of plasmids through activation of initiation proteins.</text>
</comment>
<dbReference type="PROSITE" id="PS50076">
    <property type="entry name" value="DNAJ_2"/>
    <property type="match status" value="1"/>
</dbReference>
<evidence type="ECO:0000256" key="11">
    <source>
        <dbReference type="ARBA" id="ARBA00053423"/>
    </source>
</evidence>
<dbReference type="InterPro" id="IPR036410">
    <property type="entry name" value="HSP_DnaJ_Cys-rich_dom_sf"/>
</dbReference>
<dbReference type="GO" id="GO:0006260">
    <property type="term" value="P:DNA replication"/>
    <property type="evidence" value="ECO:0007669"/>
    <property type="project" value="UniProtKB-KW"/>
</dbReference>
<dbReference type="FunFam" id="2.10.230.10:FF:000002">
    <property type="entry name" value="Molecular chaperone DnaJ"/>
    <property type="match status" value="1"/>
</dbReference>
<dbReference type="InterPro" id="IPR001305">
    <property type="entry name" value="HSP_DnaJ_Cys-rich_dom"/>
</dbReference>
<dbReference type="KEGG" id="svp:Pan189_08670"/>
<evidence type="ECO:0000259" key="16">
    <source>
        <dbReference type="PROSITE" id="PS50076"/>
    </source>
</evidence>
<keyword evidence="7 14" id="KW-0863">Zinc-finger</keyword>
<feature type="binding site" evidence="14">
    <location>
        <position position="202"/>
    </location>
    <ligand>
        <name>Zn(2+)</name>
        <dbReference type="ChEBI" id="CHEBI:29105"/>
        <label>1</label>
    </ligand>
</feature>
<dbReference type="SUPFAM" id="SSF57938">
    <property type="entry name" value="DnaJ/Hsp40 cysteine-rich domain"/>
    <property type="match status" value="1"/>
</dbReference>
<feature type="binding site" evidence="14">
    <location>
        <position position="163"/>
    </location>
    <ligand>
        <name>Zn(2+)</name>
        <dbReference type="ChEBI" id="CHEBI:29105"/>
        <label>2</label>
    </ligand>
</feature>
<protein>
    <recommendedName>
        <fullName evidence="13 14">Chaperone protein DnaJ</fullName>
    </recommendedName>
</protein>
<evidence type="ECO:0000256" key="3">
    <source>
        <dbReference type="ARBA" id="ARBA00022490"/>
    </source>
</evidence>
<dbReference type="InterPro" id="IPR002939">
    <property type="entry name" value="DnaJ_C"/>
</dbReference>
<dbReference type="PROSITE" id="PS51188">
    <property type="entry name" value="ZF_CR"/>
    <property type="match status" value="1"/>
</dbReference>
<comment type="subunit">
    <text evidence="2 14">Homodimer.</text>
</comment>
<comment type="similarity">
    <text evidence="12 14">Belongs to the DnaJ family.</text>
</comment>
<feature type="binding site" evidence="14">
    <location>
        <position position="146"/>
    </location>
    <ligand>
        <name>Zn(2+)</name>
        <dbReference type="ChEBI" id="CHEBI:29105"/>
        <label>1</label>
    </ligand>
</feature>
<keyword evidence="8 14" id="KW-0862">Zinc</keyword>
<name>A0A517QXY6_9PLAN</name>
<evidence type="ECO:0000256" key="5">
    <source>
        <dbReference type="ARBA" id="ARBA00022723"/>
    </source>
</evidence>
<evidence type="ECO:0000313" key="18">
    <source>
        <dbReference type="EMBL" id="QDT36509.1"/>
    </source>
</evidence>
<dbReference type="Gene3D" id="2.10.230.10">
    <property type="entry name" value="Heat shock protein DnaJ, cysteine-rich domain"/>
    <property type="match status" value="1"/>
</dbReference>
<evidence type="ECO:0000256" key="15">
    <source>
        <dbReference type="PROSITE-ProRule" id="PRU00546"/>
    </source>
</evidence>
<dbReference type="FunFam" id="1.10.287.110:FF:000034">
    <property type="entry name" value="Chaperone protein DnaJ"/>
    <property type="match status" value="1"/>
</dbReference>
<evidence type="ECO:0000313" key="19">
    <source>
        <dbReference type="Proteomes" id="UP000317318"/>
    </source>
</evidence>
<dbReference type="InterPro" id="IPR018253">
    <property type="entry name" value="DnaJ_domain_CS"/>
</dbReference>
<evidence type="ECO:0000256" key="2">
    <source>
        <dbReference type="ARBA" id="ARBA00011738"/>
    </source>
</evidence>
<keyword evidence="4 14" id="KW-0235">DNA replication</keyword>
<dbReference type="GO" id="GO:0031072">
    <property type="term" value="F:heat shock protein binding"/>
    <property type="evidence" value="ECO:0007669"/>
    <property type="project" value="InterPro"/>
</dbReference>
<evidence type="ECO:0000256" key="12">
    <source>
        <dbReference type="ARBA" id="ARBA00061004"/>
    </source>
</evidence>
<dbReference type="AlphaFoldDB" id="A0A517QXY6"/>
<evidence type="ECO:0000256" key="1">
    <source>
        <dbReference type="ARBA" id="ARBA00004496"/>
    </source>
</evidence>
<dbReference type="PRINTS" id="PR00625">
    <property type="entry name" value="JDOMAIN"/>
</dbReference>
<dbReference type="PANTHER" id="PTHR43096:SF48">
    <property type="entry name" value="CHAPERONE PROTEIN DNAJ"/>
    <property type="match status" value="1"/>
</dbReference>
<evidence type="ECO:0000256" key="13">
    <source>
        <dbReference type="ARBA" id="ARBA00067609"/>
    </source>
</evidence>
<dbReference type="GO" id="GO:0009408">
    <property type="term" value="P:response to heat"/>
    <property type="evidence" value="ECO:0007669"/>
    <property type="project" value="InterPro"/>
</dbReference>
<dbReference type="InterPro" id="IPR001623">
    <property type="entry name" value="DnaJ_domain"/>
</dbReference>
<keyword evidence="9 14" id="KW-0346">Stress response</keyword>
<evidence type="ECO:0000256" key="6">
    <source>
        <dbReference type="ARBA" id="ARBA00022737"/>
    </source>
</evidence>
<evidence type="ECO:0000256" key="10">
    <source>
        <dbReference type="ARBA" id="ARBA00023186"/>
    </source>
</evidence>
<dbReference type="Pfam" id="PF00226">
    <property type="entry name" value="DnaJ"/>
    <property type="match status" value="1"/>
</dbReference>
<feature type="domain" description="J" evidence="16">
    <location>
        <begin position="8"/>
        <end position="73"/>
    </location>
</feature>
<feature type="binding site" evidence="14">
    <location>
        <position position="188"/>
    </location>
    <ligand>
        <name>Zn(2+)</name>
        <dbReference type="ChEBI" id="CHEBI:29105"/>
        <label>2</label>
    </ligand>
</feature>
<accession>A0A517QXY6</accession>
<evidence type="ECO:0000256" key="7">
    <source>
        <dbReference type="ARBA" id="ARBA00022771"/>
    </source>
</evidence>
<gene>
    <name evidence="14 18" type="primary">dnaJ</name>
    <name evidence="18" type="ORF">Pan189_08670</name>
</gene>
<comment type="domain">
    <text evidence="14">The J domain is necessary and sufficient to stimulate DnaK ATPase activity. Zinc center 1 plays an important role in the autonomous, DnaK-independent chaperone activity of DnaJ. Zinc center 2 is essential for interaction with DnaK and for DnaJ activity.</text>
</comment>
<dbReference type="InterPro" id="IPR036869">
    <property type="entry name" value="J_dom_sf"/>
</dbReference>
<reference evidence="18 19" key="1">
    <citation type="submission" date="2019-02" db="EMBL/GenBank/DDBJ databases">
        <title>Deep-cultivation of Planctomycetes and their phenomic and genomic characterization uncovers novel biology.</title>
        <authorList>
            <person name="Wiegand S."/>
            <person name="Jogler M."/>
            <person name="Boedeker C."/>
            <person name="Pinto D."/>
            <person name="Vollmers J."/>
            <person name="Rivas-Marin E."/>
            <person name="Kohn T."/>
            <person name="Peeters S.H."/>
            <person name="Heuer A."/>
            <person name="Rast P."/>
            <person name="Oberbeckmann S."/>
            <person name="Bunk B."/>
            <person name="Jeske O."/>
            <person name="Meyerdierks A."/>
            <person name="Storesund J.E."/>
            <person name="Kallscheuer N."/>
            <person name="Luecker S."/>
            <person name="Lage O.M."/>
            <person name="Pohl T."/>
            <person name="Merkel B.J."/>
            <person name="Hornburger P."/>
            <person name="Mueller R.-W."/>
            <person name="Bruemmer F."/>
            <person name="Labrenz M."/>
            <person name="Spormann A.M."/>
            <person name="Op den Camp H."/>
            <person name="Overmann J."/>
            <person name="Amann R."/>
            <person name="Jetten M.S.M."/>
            <person name="Mascher T."/>
            <person name="Medema M.H."/>
            <person name="Devos D.P."/>
            <person name="Kaster A.-K."/>
            <person name="Ovreas L."/>
            <person name="Rohde M."/>
            <person name="Galperin M.Y."/>
            <person name="Jogler C."/>
        </authorList>
    </citation>
    <scope>NUCLEOTIDE SEQUENCE [LARGE SCALE GENOMIC DNA]</scope>
    <source>
        <strain evidence="18 19">Pan189</strain>
    </source>
</reference>